<gene>
    <name evidence="1" type="ORF">TNIN_187751</name>
</gene>
<dbReference type="AlphaFoldDB" id="A0A8X6XI67"/>
<comment type="caution">
    <text evidence="1">The sequence shown here is derived from an EMBL/GenBank/DDBJ whole genome shotgun (WGS) entry which is preliminary data.</text>
</comment>
<dbReference type="EMBL" id="BMAV01009415">
    <property type="protein sequence ID" value="GFY53634.1"/>
    <property type="molecule type" value="Genomic_DNA"/>
</dbReference>
<organism evidence="1 2">
    <name type="scientific">Trichonephila inaurata madagascariensis</name>
    <dbReference type="NCBI Taxonomy" id="2747483"/>
    <lineage>
        <taxon>Eukaryota</taxon>
        <taxon>Metazoa</taxon>
        <taxon>Ecdysozoa</taxon>
        <taxon>Arthropoda</taxon>
        <taxon>Chelicerata</taxon>
        <taxon>Arachnida</taxon>
        <taxon>Araneae</taxon>
        <taxon>Araneomorphae</taxon>
        <taxon>Entelegynae</taxon>
        <taxon>Araneoidea</taxon>
        <taxon>Nephilidae</taxon>
        <taxon>Trichonephila</taxon>
        <taxon>Trichonephila inaurata</taxon>
    </lineage>
</organism>
<proteinExistence type="predicted"/>
<dbReference type="OrthoDB" id="10479028at2759"/>
<accession>A0A8X6XI67</accession>
<dbReference type="Proteomes" id="UP000886998">
    <property type="component" value="Unassembled WGS sequence"/>
</dbReference>
<name>A0A8X6XI67_9ARAC</name>
<protein>
    <submittedName>
        <fullName evidence="1">Uncharacterized protein</fullName>
    </submittedName>
</protein>
<evidence type="ECO:0000313" key="2">
    <source>
        <dbReference type="Proteomes" id="UP000886998"/>
    </source>
</evidence>
<feature type="non-terminal residue" evidence="1">
    <location>
        <position position="1"/>
    </location>
</feature>
<evidence type="ECO:0000313" key="1">
    <source>
        <dbReference type="EMBL" id="GFY53634.1"/>
    </source>
</evidence>
<reference evidence="1" key="1">
    <citation type="submission" date="2020-08" db="EMBL/GenBank/DDBJ databases">
        <title>Multicomponent nature underlies the extraordinary mechanical properties of spider dragline silk.</title>
        <authorList>
            <person name="Kono N."/>
            <person name="Nakamura H."/>
            <person name="Mori M."/>
            <person name="Yoshida Y."/>
            <person name="Ohtoshi R."/>
            <person name="Malay A.D."/>
            <person name="Moran D.A.P."/>
            <person name="Tomita M."/>
            <person name="Numata K."/>
            <person name="Arakawa K."/>
        </authorList>
    </citation>
    <scope>NUCLEOTIDE SEQUENCE</scope>
</reference>
<keyword evidence="2" id="KW-1185">Reference proteome</keyword>
<sequence length="110" mass="12247">CLPSPQPLLLVEVPSVWGVLKIHLRSVPPPLNAAGSIALESSLPRITRSAGEKTTFHTKWDLFANLTHRLLHRIVMDVIRLNLTLLFWLTAFALPHTARAKPVFSPKIGK</sequence>